<sequence length="176" mass="20511">MEKIKNTHLTLGHKEAPIKVEVFLNLACPYCASFYELVDEVLLQYINQNKVELIVKHYDKPREMLLPGTLINLNLDYNDPIKTLDNVKSLFKEQGTWDKFSSHGIKEYIEKNHGLKEEEQNIEISLQVTAEAIAREVKMVPTVFINHLEFQYPKEISAEELIQVLEQQLIKEKKQS</sequence>
<evidence type="ECO:0000313" key="3">
    <source>
        <dbReference type="Proteomes" id="UP001056756"/>
    </source>
</evidence>
<dbReference type="KEGG" id="plig:NAG76_14810"/>
<proteinExistence type="predicted"/>
<accession>A0A9J6ZAM3</accession>
<dbReference type="Gene3D" id="1.10.1200.90">
    <property type="entry name" value="DsbA-like domain"/>
    <property type="match status" value="1"/>
</dbReference>
<gene>
    <name evidence="2" type="ORF">NAG76_14810</name>
</gene>
<dbReference type="InterPro" id="IPR036249">
    <property type="entry name" value="Thioredoxin-like_sf"/>
</dbReference>
<reference evidence="2" key="1">
    <citation type="submission" date="2022-05" db="EMBL/GenBank/DDBJ databases">
        <title>Novel bacterial taxa in a minimal lignocellulolytic consortium and its capacity to transform plastics disclosed by genome-resolved metagenomics.</title>
        <authorList>
            <person name="Rodriguez C.A.D."/>
            <person name="Diaz-Garcia L."/>
            <person name="Herrera K."/>
            <person name="Tarazona N.A."/>
            <person name="Sproer C."/>
            <person name="Overmann J."/>
            <person name="Jimenez D.J."/>
        </authorList>
    </citation>
    <scope>NUCLEOTIDE SEQUENCE</scope>
    <source>
        <strain evidence="2">MAG5</strain>
    </source>
</reference>
<dbReference type="Gene3D" id="3.40.30.10">
    <property type="entry name" value="Glutaredoxin"/>
    <property type="match status" value="1"/>
</dbReference>
<dbReference type="InterPro" id="IPR012336">
    <property type="entry name" value="Thioredoxin-like_fold"/>
</dbReference>
<evidence type="ECO:0000313" key="2">
    <source>
        <dbReference type="EMBL" id="URN93107.1"/>
    </source>
</evidence>
<dbReference type="Pfam" id="PF13462">
    <property type="entry name" value="Thioredoxin_4"/>
    <property type="match status" value="1"/>
</dbReference>
<name>A0A9J6ZAM3_9BACL</name>
<dbReference type="EMBL" id="CP097899">
    <property type="protein sequence ID" value="URN93107.1"/>
    <property type="molecule type" value="Genomic_DNA"/>
</dbReference>
<organism evidence="2 3">
    <name type="scientific">Candidatus Pristimantibacillus lignocellulolyticus</name>
    <dbReference type="NCBI Taxonomy" id="2994561"/>
    <lineage>
        <taxon>Bacteria</taxon>
        <taxon>Bacillati</taxon>
        <taxon>Bacillota</taxon>
        <taxon>Bacilli</taxon>
        <taxon>Bacillales</taxon>
        <taxon>Paenibacillaceae</taxon>
        <taxon>Candidatus Pristimantibacillus</taxon>
    </lineage>
</organism>
<dbReference type="SUPFAM" id="SSF52833">
    <property type="entry name" value="Thioredoxin-like"/>
    <property type="match status" value="1"/>
</dbReference>
<dbReference type="CDD" id="cd02972">
    <property type="entry name" value="DsbA_family"/>
    <property type="match status" value="1"/>
</dbReference>
<dbReference type="AlphaFoldDB" id="A0A9J6ZAM3"/>
<dbReference type="Proteomes" id="UP001056756">
    <property type="component" value="Chromosome"/>
</dbReference>
<feature type="domain" description="Thioredoxin-like fold" evidence="1">
    <location>
        <begin position="7"/>
        <end position="156"/>
    </location>
</feature>
<evidence type="ECO:0000259" key="1">
    <source>
        <dbReference type="Pfam" id="PF13462"/>
    </source>
</evidence>
<protein>
    <submittedName>
        <fullName evidence="2">DsbA family protein</fullName>
    </submittedName>
</protein>